<evidence type="ECO:0000256" key="3">
    <source>
        <dbReference type="ARBA" id="ARBA00022679"/>
    </source>
</evidence>
<evidence type="ECO:0000256" key="2">
    <source>
        <dbReference type="ARBA" id="ARBA00012415"/>
    </source>
</evidence>
<dbReference type="Gene3D" id="3.90.550.10">
    <property type="entry name" value="Spore Coat Polysaccharide Biosynthesis Protein SpsA, Chain A"/>
    <property type="match status" value="1"/>
</dbReference>
<sequence length="278" mass="31349">MIKKAVITDAGFASRYLPITKTIPKGMLPMWNKPIIQLVVEECVQANIIEIIIVATPEGKPIYEDYFNNSVNRIRKQLTEQGKADRYAPVQEVLNFPKITVIVQDQSLPYGNGSPLLSAKDFLVNEEAFMYIYSDDIVLGEIGAVKYLVDVFNKDESVDAVIAAQEVTRDQISKFASVKFKEGSSELLERLIEKPKSEEAPSLLGVYGRYLFRQSIFDHLLPDELGKDGELWTTDAIDKLASAGRVKVARVPSLWMTTGDPENYFKAHMEYLRHQGKL</sequence>
<feature type="domain" description="Nucleotidyl transferase" evidence="6">
    <location>
        <begin position="4"/>
        <end position="272"/>
    </location>
</feature>
<dbReference type="InterPro" id="IPR029044">
    <property type="entry name" value="Nucleotide-diphossugar_trans"/>
</dbReference>
<dbReference type="GO" id="GO:0003983">
    <property type="term" value="F:UTP:glucose-1-phosphate uridylyltransferase activity"/>
    <property type="evidence" value="ECO:0007669"/>
    <property type="project" value="UniProtKB-EC"/>
</dbReference>
<protein>
    <recommendedName>
        <fullName evidence="2">UTP--glucose-1-phosphate uridylyltransferase</fullName>
        <ecNumber evidence="2">2.7.7.9</ecNumber>
    </recommendedName>
</protein>
<proteinExistence type="inferred from homology"/>
<dbReference type="PANTHER" id="PTHR43197:SF1">
    <property type="entry name" value="UTP--GLUCOSE-1-PHOSPHATE URIDYLYLTRANSFERASE"/>
    <property type="match status" value="1"/>
</dbReference>
<dbReference type="EMBL" id="LBTH01000008">
    <property type="protein sequence ID" value="KKQ36122.1"/>
    <property type="molecule type" value="Genomic_DNA"/>
</dbReference>
<evidence type="ECO:0000313" key="7">
    <source>
        <dbReference type="EMBL" id="KKQ36122.1"/>
    </source>
</evidence>
<evidence type="ECO:0000256" key="1">
    <source>
        <dbReference type="ARBA" id="ARBA00006890"/>
    </source>
</evidence>
<comment type="catalytic activity">
    <reaction evidence="5">
        <text>alpha-D-glucose 1-phosphate + UTP + H(+) = UDP-alpha-D-glucose + diphosphate</text>
        <dbReference type="Rhea" id="RHEA:19889"/>
        <dbReference type="ChEBI" id="CHEBI:15378"/>
        <dbReference type="ChEBI" id="CHEBI:33019"/>
        <dbReference type="ChEBI" id="CHEBI:46398"/>
        <dbReference type="ChEBI" id="CHEBI:58601"/>
        <dbReference type="ChEBI" id="CHEBI:58885"/>
        <dbReference type="EC" id="2.7.7.9"/>
    </reaction>
</comment>
<dbReference type="PANTHER" id="PTHR43197">
    <property type="entry name" value="UTP--GLUCOSE-1-PHOSPHATE URIDYLYLTRANSFERASE"/>
    <property type="match status" value="1"/>
</dbReference>
<name>A0A0G0H1X0_9BACT</name>
<comment type="caution">
    <text evidence="7">The sequence shown here is derived from an EMBL/GenBank/DDBJ whole genome shotgun (WGS) entry which is preliminary data.</text>
</comment>
<dbReference type="AlphaFoldDB" id="A0A0G0H1X0"/>
<dbReference type="EC" id="2.7.7.9" evidence="2"/>
<dbReference type="SUPFAM" id="SSF53448">
    <property type="entry name" value="Nucleotide-diphospho-sugar transferases"/>
    <property type="match status" value="1"/>
</dbReference>
<keyword evidence="4 7" id="KW-0548">Nucleotidyltransferase</keyword>
<organism evidence="7 8">
    <name type="scientific">candidate division WS6 bacterium GW2011_GWA2_37_6</name>
    <dbReference type="NCBI Taxonomy" id="1619087"/>
    <lineage>
        <taxon>Bacteria</taxon>
        <taxon>Candidatus Dojkabacteria</taxon>
    </lineage>
</organism>
<dbReference type="Pfam" id="PF00483">
    <property type="entry name" value="NTP_transferase"/>
    <property type="match status" value="1"/>
</dbReference>
<evidence type="ECO:0000313" key="8">
    <source>
        <dbReference type="Proteomes" id="UP000034852"/>
    </source>
</evidence>
<dbReference type="InterPro" id="IPR005835">
    <property type="entry name" value="NTP_transferase_dom"/>
</dbReference>
<keyword evidence="3 7" id="KW-0808">Transferase</keyword>
<evidence type="ECO:0000256" key="4">
    <source>
        <dbReference type="ARBA" id="ARBA00022695"/>
    </source>
</evidence>
<evidence type="ECO:0000259" key="6">
    <source>
        <dbReference type="Pfam" id="PF00483"/>
    </source>
</evidence>
<accession>A0A0G0H1X0</accession>
<reference evidence="7 8" key="1">
    <citation type="journal article" date="2015" name="Nature">
        <title>rRNA introns, odd ribosomes, and small enigmatic genomes across a large radiation of phyla.</title>
        <authorList>
            <person name="Brown C.T."/>
            <person name="Hug L.A."/>
            <person name="Thomas B.C."/>
            <person name="Sharon I."/>
            <person name="Castelle C.J."/>
            <person name="Singh A."/>
            <person name="Wilkins M.J."/>
            <person name="Williams K.H."/>
            <person name="Banfield J.F."/>
        </authorList>
    </citation>
    <scope>NUCLEOTIDE SEQUENCE [LARGE SCALE GENOMIC DNA]</scope>
</reference>
<gene>
    <name evidence="7" type="ORF">US52_C0008G0021</name>
</gene>
<dbReference type="InterPro" id="IPR005771">
    <property type="entry name" value="GalU_uridylyltTrfase_bac/arc"/>
</dbReference>
<dbReference type="Proteomes" id="UP000034852">
    <property type="component" value="Unassembled WGS sequence"/>
</dbReference>
<dbReference type="GO" id="GO:0006011">
    <property type="term" value="P:UDP-alpha-D-glucose metabolic process"/>
    <property type="evidence" value="ECO:0007669"/>
    <property type="project" value="InterPro"/>
</dbReference>
<comment type="similarity">
    <text evidence="1">Belongs to the UDPGP type 2 family.</text>
</comment>
<evidence type="ECO:0000256" key="5">
    <source>
        <dbReference type="ARBA" id="ARBA00048128"/>
    </source>
</evidence>